<dbReference type="RefSeq" id="WP_074491257.1">
    <property type="nucleotide sequence ID" value="NZ_MPPL01000001.1"/>
</dbReference>
<accession>A0A1Q6A3X5</accession>
<dbReference type="OrthoDB" id="797801at2"/>
<protein>
    <submittedName>
        <fullName evidence="1">Uncharacterized protein</fullName>
    </submittedName>
</protein>
<sequence>MSMVPFFLELELDNKPLIIAVEQLQNFADVDGYCRYDITAAERRAVVYVNLEYEDLQLPVSPQDLETYYEAIHYPEQAQAFITDDDELFSTKEFNVIAAAIRQYNREAGMSFPEFNFDL</sequence>
<dbReference type="STRING" id="1302689.RG47T_4192"/>
<gene>
    <name evidence="1" type="ORF">RG47T_4192</name>
</gene>
<dbReference type="AlphaFoldDB" id="A0A1Q6A3X5"/>
<dbReference type="Proteomes" id="UP000186720">
    <property type="component" value="Unassembled WGS sequence"/>
</dbReference>
<dbReference type="EMBL" id="MPPL01000001">
    <property type="protein sequence ID" value="OKS88714.1"/>
    <property type="molecule type" value="Genomic_DNA"/>
</dbReference>
<organism evidence="1 2">
    <name type="scientific">Mucilaginibacter polytrichastri</name>
    <dbReference type="NCBI Taxonomy" id="1302689"/>
    <lineage>
        <taxon>Bacteria</taxon>
        <taxon>Pseudomonadati</taxon>
        <taxon>Bacteroidota</taxon>
        <taxon>Sphingobacteriia</taxon>
        <taxon>Sphingobacteriales</taxon>
        <taxon>Sphingobacteriaceae</taxon>
        <taxon>Mucilaginibacter</taxon>
    </lineage>
</organism>
<evidence type="ECO:0000313" key="2">
    <source>
        <dbReference type="Proteomes" id="UP000186720"/>
    </source>
</evidence>
<keyword evidence="2" id="KW-1185">Reference proteome</keyword>
<proteinExistence type="predicted"/>
<reference evidence="1 2" key="1">
    <citation type="submission" date="2016-11" db="EMBL/GenBank/DDBJ databases">
        <title>Whole Genome Sequencing of Mucilaginibacter polytrichastri RG4-7(T) isolated from the moss sample.</title>
        <authorList>
            <person name="Li Y."/>
        </authorList>
    </citation>
    <scope>NUCLEOTIDE SEQUENCE [LARGE SCALE GENOMIC DNA]</scope>
    <source>
        <strain evidence="1 2">RG4-7</strain>
    </source>
</reference>
<name>A0A1Q6A3X5_9SPHI</name>
<evidence type="ECO:0000313" key="1">
    <source>
        <dbReference type="EMBL" id="OKS88714.1"/>
    </source>
</evidence>
<comment type="caution">
    <text evidence="1">The sequence shown here is derived from an EMBL/GenBank/DDBJ whole genome shotgun (WGS) entry which is preliminary data.</text>
</comment>